<dbReference type="InterPro" id="IPR023828">
    <property type="entry name" value="Peptidase_S8_Ser-AS"/>
</dbReference>
<dbReference type="Gene3D" id="3.40.50.200">
    <property type="entry name" value="Peptidase S8/S53 domain"/>
    <property type="match status" value="1"/>
</dbReference>
<evidence type="ECO:0000256" key="3">
    <source>
        <dbReference type="ARBA" id="ARBA00022801"/>
    </source>
</evidence>
<dbReference type="SUPFAM" id="SSF52743">
    <property type="entry name" value="Subtilisin-like"/>
    <property type="match status" value="1"/>
</dbReference>
<evidence type="ECO:0000256" key="2">
    <source>
        <dbReference type="ARBA" id="ARBA00022670"/>
    </source>
</evidence>
<comment type="similarity">
    <text evidence="1 5 6">Belongs to the peptidase S8 family.</text>
</comment>
<evidence type="ECO:0000256" key="7">
    <source>
        <dbReference type="SAM" id="MobiDB-lite"/>
    </source>
</evidence>
<dbReference type="PROSITE" id="PS00138">
    <property type="entry name" value="SUBTILASE_SER"/>
    <property type="match status" value="1"/>
</dbReference>
<feature type="region of interest" description="Disordered" evidence="7">
    <location>
        <begin position="182"/>
        <end position="225"/>
    </location>
</feature>
<dbReference type="Pfam" id="PF00082">
    <property type="entry name" value="Peptidase_S8"/>
    <property type="match status" value="1"/>
</dbReference>
<comment type="caution">
    <text evidence="10">The sequence shown here is derived from an EMBL/GenBank/DDBJ whole genome shotgun (WGS) entry which is preliminary data.</text>
</comment>
<dbReference type="EMBL" id="JANIGO010000006">
    <property type="protein sequence ID" value="MCQ8897725.1"/>
    <property type="molecule type" value="Genomic_DNA"/>
</dbReference>
<evidence type="ECO:0000256" key="4">
    <source>
        <dbReference type="ARBA" id="ARBA00022825"/>
    </source>
</evidence>
<evidence type="ECO:0000313" key="11">
    <source>
        <dbReference type="Proteomes" id="UP001204142"/>
    </source>
</evidence>
<feature type="chain" id="PRO_5047215014" evidence="8">
    <location>
        <begin position="27"/>
        <end position="666"/>
    </location>
</feature>
<dbReference type="InterPro" id="IPR036852">
    <property type="entry name" value="Peptidase_S8/S53_dom_sf"/>
</dbReference>
<dbReference type="PROSITE" id="PS51892">
    <property type="entry name" value="SUBTILASE"/>
    <property type="match status" value="1"/>
</dbReference>
<accession>A0ABT1WJP0</accession>
<reference evidence="10 11" key="1">
    <citation type="submission" date="2022-07" db="EMBL/GenBank/DDBJ databases">
        <authorList>
            <person name="Xamxidin M."/>
            <person name="Wu M."/>
        </authorList>
    </citation>
    <scope>NUCLEOTIDE SEQUENCE [LARGE SCALE GENOMIC DNA]</scope>
    <source>
        <strain evidence="10 11">NBRC 111650</strain>
    </source>
</reference>
<dbReference type="PANTHER" id="PTHR43806">
    <property type="entry name" value="PEPTIDASE S8"/>
    <property type="match status" value="1"/>
</dbReference>
<keyword evidence="8" id="KW-0732">Signal</keyword>
<feature type="region of interest" description="Disordered" evidence="7">
    <location>
        <begin position="602"/>
        <end position="639"/>
    </location>
</feature>
<feature type="active site" description="Charge relay system" evidence="5">
    <location>
        <position position="230"/>
    </location>
</feature>
<dbReference type="Gene3D" id="2.60.40.10">
    <property type="entry name" value="Immunoglobulins"/>
    <property type="match status" value="1"/>
</dbReference>
<dbReference type="PROSITE" id="PS00136">
    <property type="entry name" value="SUBTILASE_ASP"/>
    <property type="match status" value="1"/>
</dbReference>
<dbReference type="InterPro" id="IPR023827">
    <property type="entry name" value="Peptidase_S8_Asp-AS"/>
</dbReference>
<dbReference type="InterPro" id="IPR050131">
    <property type="entry name" value="Peptidase_S8_subtilisin-like"/>
</dbReference>
<evidence type="ECO:0000259" key="9">
    <source>
        <dbReference type="Pfam" id="PF00082"/>
    </source>
</evidence>
<feature type="active site" description="Charge relay system" evidence="5">
    <location>
        <position position="156"/>
    </location>
</feature>
<feature type="compositionally biased region" description="Gly residues" evidence="7">
    <location>
        <begin position="186"/>
        <end position="199"/>
    </location>
</feature>
<feature type="compositionally biased region" description="Low complexity" evidence="7">
    <location>
        <begin position="617"/>
        <end position="630"/>
    </location>
</feature>
<dbReference type="InterPro" id="IPR015500">
    <property type="entry name" value="Peptidase_S8_subtilisin-rel"/>
</dbReference>
<dbReference type="Pfam" id="PF22352">
    <property type="entry name" value="K319L-like_PKD"/>
    <property type="match status" value="1"/>
</dbReference>
<evidence type="ECO:0000256" key="8">
    <source>
        <dbReference type="SAM" id="SignalP"/>
    </source>
</evidence>
<name>A0ABT1WJP0_9BURK</name>
<evidence type="ECO:0000256" key="1">
    <source>
        <dbReference type="ARBA" id="ARBA00011073"/>
    </source>
</evidence>
<dbReference type="InterPro" id="IPR000209">
    <property type="entry name" value="Peptidase_S8/S53_dom"/>
</dbReference>
<feature type="active site" description="Charge relay system" evidence="5">
    <location>
        <position position="425"/>
    </location>
</feature>
<dbReference type="RefSeq" id="WP_256765530.1">
    <property type="nucleotide sequence ID" value="NZ_JANIGO010000006.1"/>
</dbReference>
<dbReference type="PRINTS" id="PR00723">
    <property type="entry name" value="SUBTILISIN"/>
</dbReference>
<evidence type="ECO:0000256" key="6">
    <source>
        <dbReference type="RuleBase" id="RU003355"/>
    </source>
</evidence>
<keyword evidence="4 5" id="KW-0720">Serine protease</keyword>
<evidence type="ECO:0000256" key="5">
    <source>
        <dbReference type="PROSITE-ProRule" id="PRU01240"/>
    </source>
</evidence>
<dbReference type="PANTHER" id="PTHR43806:SF11">
    <property type="entry name" value="CEREVISIN-RELATED"/>
    <property type="match status" value="1"/>
</dbReference>
<proteinExistence type="inferred from homology"/>
<evidence type="ECO:0000313" key="10">
    <source>
        <dbReference type="EMBL" id="MCQ8897725.1"/>
    </source>
</evidence>
<keyword evidence="11" id="KW-1185">Reference proteome</keyword>
<sequence>MNFKRSWMLGLLTVLVASLYSPWVQAAPSQRWIINTGSLPAAPLLSQVQQRLGVELHPVRPLLQPGSVLVELRKLPALGSLQSDLAVANAMRSVPGVRFVQPDFALHRTEVPAPNDPNYAGNQASYLGQGAYAALNMRTVWQTTRGSANVVIAVLDTGILYDHPDLKGRLLPGYDFVSQVTPATGSGTGGVGNEGGSNDGDGRDANPTDPGDAPPPGATCSDGSTTSSFHGTAVASVAIAQANNAAFMTGMDWNAKVLPVRVSGRCGVATSSDIIDGMYWATGSGRVDPLIGVNPNRASIINLSFAADSPLGTSCSGDATGLAQAIADARAANALVVVSAGNNSGGNLQLPASCAGAIAATAAQNDGRMATYSAKGSNGPDLSISAPGDAQGRYVGANNSGIATGSQRGQPDPAGNNTLLFRGTSFSAPMVAGMLSLLKAANPSASNTDLIAALRNSARAYPDNAGVCAGLFGTVRCGCTVSSCGVGLLNPEGALGRVLGSGRAVANVPQSQVASSDGGLVLDGNLSTNAAGQASGLAYRWSQVYGNPVRTSGQDTASLSVNSGLASNAAEFQLTVTDAASGQTSSGVVRVVGSGVNERTFMPASAASGSTGGSGGTPSVTPTETSSGGPASSGGGGGGGGGALNQWGLLALALLLFWHRRGRLAR</sequence>
<keyword evidence="2 5" id="KW-0645">Protease</keyword>
<organism evidence="10 11">
    <name type="scientific">Limnobacter humi</name>
    <dbReference type="NCBI Taxonomy" id="1778671"/>
    <lineage>
        <taxon>Bacteria</taxon>
        <taxon>Pseudomonadati</taxon>
        <taxon>Pseudomonadota</taxon>
        <taxon>Betaproteobacteria</taxon>
        <taxon>Burkholderiales</taxon>
        <taxon>Burkholderiaceae</taxon>
        <taxon>Limnobacter</taxon>
    </lineage>
</organism>
<protein>
    <submittedName>
        <fullName evidence="10">S8 family serine peptidase</fullName>
    </submittedName>
</protein>
<dbReference type="InterPro" id="IPR013783">
    <property type="entry name" value="Ig-like_fold"/>
</dbReference>
<dbReference type="Proteomes" id="UP001204142">
    <property type="component" value="Unassembled WGS sequence"/>
</dbReference>
<keyword evidence="3 5" id="KW-0378">Hydrolase</keyword>
<feature type="domain" description="Peptidase S8/S53" evidence="9">
    <location>
        <begin position="148"/>
        <end position="461"/>
    </location>
</feature>
<gene>
    <name evidence="10" type="ORF">NQT62_14885</name>
</gene>
<feature type="signal peptide" evidence="8">
    <location>
        <begin position="1"/>
        <end position="26"/>
    </location>
</feature>